<dbReference type="EMBL" id="JAKKPZ010000313">
    <property type="protein sequence ID" value="KAI1696673.1"/>
    <property type="molecule type" value="Genomic_DNA"/>
</dbReference>
<accession>A0AAD4QXM8</accession>
<proteinExistence type="predicted"/>
<gene>
    <name evidence="1" type="ORF">DdX_18917</name>
</gene>
<dbReference type="AlphaFoldDB" id="A0AAD4QXM8"/>
<protein>
    <submittedName>
        <fullName evidence="1">Uncharacterized protein</fullName>
    </submittedName>
</protein>
<sequence>MSLTPCQYNGGATSHWEIWRKAGNQGHEIFARLARQVEKLLEQYCVVTEVEVLTAPEYAALDKQVATGEILTDEDVLQLVARGNEAENDDSDDSDIEAIALDPPKISVADAIRGLETALSFMEQEKAENGDDLVATKRMIMRLSSTKLPTKQSCITKYFNKNLNLS</sequence>
<keyword evidence="2" id="KW-1185">Reference proteome</keyword>
<dbReference type="Proteomes" id="UP001201812">
    <property type="component" value="Unassembled WGS sequence"/>
</dbReference>
<reference evidence="1" key="1">
    <citation type="submission" date="2022-01" db="EMBL/GenBank/DDBJ databases">
        <title>Genome Sequence Resource for Two Populations of Ditylenchus destructor, the Migratory Endoparasitic Phytonematode.</title>
        <authorList>
            <person name="Zhang H."/>
            <person name="Lin R."/>
            <person name="Xie B."/>
        </authorList>
    </citation>
    <scope>NUCLEOTIDE SEQUENCE</scope>
    <source>
        <strain evidence="1">BazhouSP</strain>
    </source>
</reference>
<organism evidence="1 2">
    <name type="scientific">Ditylenchus destructor</name>
    <dbReference type="NCBI Taxonomy" id="166010"/>
    <lineage>
        <taxon>Eukaryota</taxon>
        <taxon>Metazoa</taxon>
        <taxon>Ecdysozoa</taxon>
        <taxon>Nematoda</taxon>
        <taxon>Chromadorea</taxon>
        <taxon>Rhabditida</taxon>
        <taxon>Tylenchina</taxon>
        <taxon>Tylenchomorpha</taxon>
        <taxon>Sphaerularioidea</taxon>
        <taxon>Anguinidae</taxon>
        <taxon>Anguininae</taxon>
        <taxon>Ditylenchus</taxon>
    </lineage>
</organism>
<comment type="caution">
    <text evidence="1">The sequence shown here is derived from an EMBL/GenBank/DDBJ whole genome shotgun (WGS) entry which is preliminary data.</text>
</comment>
<evidence type="ECO:0000313" key="1">
    <source>
        <dbReference type="EMBL" id="KAI1696673.1"/>
    </source>
</evidence>
<name>A0AAD4QXM8_9BILA</name>
<evidence type="ECO:0000313" key="2">
    <source>
        <dbReference type="Proteomes" id="UP001201812"/>
    </source>
</evidence>